<dbReference type="InterPro" id="IPR040706">
    <property type="entry name" value="Zf-MYST"/>
</dbReference>
<dbReference type="EC" id="2.3.1.48" evidence="2 6"/>
<evidence type="ECO:0000256" key="5">
    <source>
        <dbReference type="PIRSR" id="PIRSR602717-51"/>
    </source>
</evidence>
<evidence type="ECO:0000256" key="4">
    <source>
        <dbReference type="ARBA" id="ARBA00022990"/>
    </source>
</evidence>
<comment type="subcellular location">
    <subcellularLocation>
        <location evidence="6">Nucleus</location>
    </subcellularLocation>
</comment>
<dbReference type="EMBL" id="BTRK01000001">
    <property type="protein sequence ID" value="GMR32950.1"/>
    <property type="molecule type" value="Genomic_DNA"/>
</dbReference>
<keyword evidence="3" id="KW-0808">Transferase</keyword>
<dbReference type="FunFam" id="3.40.630.30:FF:000002">
    <property type="entry name" value="Histone acetyltransferase"/>
    <property type="match status" value="1"/>
</dbReference>
<feature type="active site" description="Proton donor/acceptor" evidence="5">
    <location>
        <position position="398"/>
    </location>
</feature>
<sequence length="523" mass="61007">VMGKPSGRMGRRHQGPLKDEDELQLGDFYFVTKKCDGKEYRAAARLIAIKNLKDKTISKIPPPDKKKRCERDQSQEDSKSTTSGTSQSEQNDEKDAEEVKENEQCDQPFSDRVPKLYYVHYHNTDRRLDEWMTRDRFKEHVPDPLLLPAEGESVEIKVTTEGSLENPTVAKMKKVDDKKTLRPATRSQKKIHKEFHHLQTNYAEMDATSRLLEKEHEHRTLVKNVEKVMMNGFVMSSWYFSPYPFPNATDVTLYICDFCLVYTDNMKGMSFHKKVCVEKAPPGDEIYRDTWQGTHIALFEVHGKHNKTYCQSLCLLSKLFLDHKTLYFDVDTFIFYILCEVRDDGVRIMGHFSKEMQSENNLACIMILPPYQNKGYGKLLIQLSYELSRREGWIGTPEKPLSDLGKVTYRSYWLNRIIDYYASEPEVTERFLATELSQRVQLATDDIISTMENYGLEKHLRATSTGFKSPSHIFMNPTILQVFLSKRSSRKKLLLKKQNLKWKPKDTRGDPIRDFMDTAVRRR</sequence>
<comment type="caution">
    <text evidence="9">The sequence shown here is derived from an EMBL/GenBank/DDBJ whole genome shotgun (WGS) entry which is preliminary data.</text>
</comment>
<accession>A0AAN4Z848</accession>
<dbReference type="Pfam" id="PF01853">
    <property type="entry name" value="MOZ_SAS"/>
    <property type="match status" value="1"/>
</dbReference>
<feature type="compositionally biased region" description="Polar residues" evidence="7">
    <location>
        <begin position="80"/>
        <end position="89"/>
    </location>
</feature>
<organism evidence="9 10">
    <name type="scientific">Pristionchus mayeri</name>
    <dbReference type="NCBI Taxonomy" id="1317129"/>
    <lineage>
        <taxon>Eukaryota</taxon>
        <taxon>Metazoa</taxon>
        <taxon>Ecdysozoa</taxon>
        <taxon>Nematoda</taxon>
        <taxon>Chromadorea</taxon>
        <taxon>Rhabditida</taxon>
        <taxon>Rhabditina</taxon>
        <taxon>Diplogasteromorpha</taxon>
        <taxon>Diplogasteroidea</taxon>
        <taxon>Neodiplogasteridae</taxon>
        <taxon>Pristionchus</taxon>
    </lineage>
</organism>
<keyword evidence="4" id="KW-0007">Acetylation</keyword>
<evidence type="ECO:0000256" key="2">
    <source>
        <dbReference type="ARBA" id="ARBA00013184"/>
    </source>
</evidence>
<reference evidence="10" key="1">
    <citation type="submission" date="2022-10" db="EMBL/GenBank/DDBJ databases">
        <title>Genome assembly of Pristionchus species.</title>
        <authorList>
            <person name="Yoshida K."/>
            <person name="Sommer R.J."/>
        </authorList>
    </citation>
    <scope>NUCLEOTIDE SEQUENCE [LARGE SCALE GENOMIC DNA]</scope>
    <source>
        <strain evidence="10">RS5460</strain>
    </source>
</reference>
<keyword evidence="10" id="KW-1185">Reference proteome</keyword>
<proteinExistence type="inferred from homology"/>
<feature type="domain" description="MYST-type HAT" evidence="8">
    <location>
        <begin position="220"/>
        <end position="504"/>
    </location>
</feature>
<evidence type="ECO:0000256" key="6">
    <source>
        <dbReference type="RuleBase" id="RU361211"/>
    </source>
</evidence>
<protein>
    <recommendedName>
        <fullName evidence="2 6">Histone acetyltransferase</fullName>
        <ecNumber evidence="2 6">2.3.1.48</ecNumber>
    </recommendedName>
</protein>
<dbReference type="InterPro" id="IPR050603">
    <property type="entry name" value="MYST_HAT"/>
</dbReference>
<gene>
    <name evidence="9" type="ORF">PMAYCL1PPCAC_03145</name>
</gene>
<dbReference type="Gene3D" id="1.10.10.10">
    <property type="entry name" value="Winged helix-like DNA-binding domain superfamily/Winged helix DNA-binding domain"/>
    <property type="match status" value="1"/>
</dbReference>
<dbReference type="InterPro" id="IPR002717">
    <property type="entry name" value="HAT_MYST-type"/>
</dbReference>
<comment type="catalytic activity">
    <reaction evidence="6">
        <text>L-lysyl-[protein] + acetyl-CoA = N(6)-acetyl-L-lysyl-[protein] + CoA + H(+)</text>
        <dbReference type="Rhea" id="RHEA:45948"/>
        <dbReference type="Rhea" id="RHEA-COMP:9752"/>
        <dbReference type="Rhea" id="RHEA-COMP:10731"/>
        <dbReference type="ChEBI" id="CHEBI:15378"/>
        <dbReference type="ChEBI" id="CHEBI:29969"/>
        <dbReference type="ChEBI" id="CHEBI:57287"/>
        <dbReference type="ChEBI" id="CHEBI:57288"/>
        <dbReference type="ChEBI" id="CHEBI:61930"/>
        <dbReference type="EC" id="2.3.1.48"/>
    </reaction>
</comment>
<dbReference type="SUPFAM" id="SSF55729">
    <property type="entry name" value="Acyl-CoA N-acyltransferases (Nat)"/>
    <property type="match status" value="1"/>
</dbReference>
<dbReference type="InterPro" id="IPR016181">
    <property type="entry name" value="Acyl_CoA_acyltransferase"/>
</dbReference>
<dbReference type="GO" id="GO:0006355">
    <property type="term" value="P:regulation of DNA-templated transcription"/>
    <property type="evidence" value="ECO:0007669"/>
    <property type="project" value="InterPro"/>
</dbReference>
<keyword evidence="6" id="KW-0539">Nucleus</keyword>
<dbReference type="GO" id="GO:0044545">
    <property type="term" value="C:NSL complex"/>
    <property type="evidence" value="ECO:0007669"/>
    <property type="project" value="TreeGrafter"/>
</dbReference>
<dbReference type="GO" id="GO:0046972">
    <property type="term" value="F:histone H4K16 acetyltransferase activity"/>
    <property type="evidence" value="ECO:0007669"/>
    <property type="project" value="TreeGrafter"/>
</dbReference>
<evidence type="ECO:0000256" key="7">
    <source>
        <dbReference type="SAM" id="MobiDB-lite"/>
    </source>
</evidence>
<dbReference type="AlphaFoldDB" id="A0AAN4Z848"/>
<feature type="region of interest" description="Disordered" evidence="7">
    <location>
        <begin position="52"/>
        <end position="107"/>
    </location>
</feature>
<dbReference type="CDD" id="cd04301">
    <property type="entry name" value="NAT_SF"/>
    <property type="match status" value="1"/>
</dbReference>
<dbReference type="PANTHER" id="PTHR10615">
    <property type="entry name" value="HISTONE ACETYLTRANSFERASE"/>
    <property type="match status" value="1"/>
</dbReference>
<feature type="compositionally biased region" description="Basic and acidic residues" evidence="7">
    <location>
        <begin position="91"/>
        <end position="103"/>
    </location>
</feature>
<feature type="region of interest" description="Disordered" evidence="7">
    <location>
        <begin position="1"/>
        <end position="23"/>
    </location>
</feature>
<dbReference type="Gene3D" id="2.30.30.140">
    <property type="match status" value="1"/>
</dbReference>
<dbReference type="PANTHER" id="PTHR10615:SF82">
    <property type="entry name" value="HISTONE ACETYLTRANSFERASE KAT8"/>
    <property type="match status" value="1"/>
</dbReference>
<evidence type="ECO:0000313" key="10">
    <source>
        <dbReference type="Proteomes" id="UP001328107"/>
    </source>
</evidence>
<evidence type="ECO:0000256" key="1">
    <source>
        <dbReference type="ARBA" id="ARBA00010107"/>
    </source>
</evidence>
<dbReference type="InterPro" id="IPR016197">
    <property type="entry name" value="Chromo-like_dom_sf"/>
</dbReference>
<evidence type="ECO:0000313" key="9">
    <source>
        <dbReference type="EMBL" id="GMR32950.1"/>
    </source>
</evidence>
<dbReference type="PROSITE" id="PS51726">
    <property type="entry name" value="MYST_HAT"/>
    <property type="match status" value="1"/>
</dbReference>
<dbReference type="Gene3D" id="3.30.60.60">
    <property type="entry name" value="N-acetyl transferase-like"/>
    <property type="match status" value="1"/>
</dbReference>
<name>A0AAN4Z848_9BILA</name>
<dbReference type="SUPFAM" id="SSF54160">
    <property type="entry name" value="Chromo domain-like"/>
    <property type="match status" value="1"/>
</dbReference>
<dbReference type="GO" id="GO:0035267">
    <property type="term" value="C:NuA4 histone acetyltransferase complex"/>
    <property type="evidence" value="ECO:0007669"/>
    <property type="project" value="TreeGrafter"/>
</dbReference>
<dbReference type="Gene3D" id="3.40.630.30">
    <property type="match status" value="1"/>
</dbReference>
<dbReference type="Pfam" id="PF11717">
    <property type="entry name" value="Tudor-knot"/>
    <property type="match status" value="1"/>
</dbReference>
<comment type="similarity">
    <text evidence="1 6">Belongs to the MYST (SAS/MOZ) family.</text>
</comment>
<dbReference type="InterPro" id="IPR036388">
    <property type="entry name" value="WH-like_DNA-bd_sf"/>
</dbReference>
<evidence type="ECO:0000256" key="3">
    <source>
        <dbReference type="ARBA" id="ARBA00022679"/>
    </source>
</evidence>
<evidence type="ECO:0000259" key="8">
    <source>
        <dbReference type="PROSITE" id="PS51726"/>
    </source>
</evidence>
<dbReference type="Proteomes" id="UP001328107">
    <property type="component" value="Unassembled WGS sequence"/>
</dbReference>
<dbReference type="InterPro" id="IPR025995">
    <property type="entry name" value="Tudor-knot"/>
</dbReference>
<dbReference type="GO" id="GO:0005634">
    <property type="term" value="C:nucleus"/>
    <property type="evidence" value="ECO:0007669"/>
    <property type="project" value="UniProtKB-SubCell"/>
</dbReference>
<dbReference type="Pfam" id="PF17772">
    <property type="entry name" value="zf-MYST"/>
    <property type="match status" value="1"/>
</dbReference>
<dbReference type="GO" id="GO:0072487">
    <property type="term" value="C:MSL complex"/>
    <property type="evidence" value="ECO:0007669"/>
    <property type="project" value="TreeGrafter"/>
</dbReference>
<feature type="non-terminal residue" evidence="9">
    <location>
        <position position="1"/>
    </location>
</feature>
<feature type="compositionally biased region" description="Basic and acidic residues" evidence="7">
    <location>
        <begin position="52"/>
        <end position="79"/>
    </location>
</feature>